<evidence type="ECO:0000256" key="1">
    <source>
        <dbReference type="SAM" id="MobiDB-lite"/>
    </source>
</evidence>
<dbReference type="EMBL" id="JAWLKA010000046">
    <property type="protein sequence ID" value="MDV6286782.1"/>
    <property type="molecule type" value="Genomic_DNA"/>
</dbReference>
<sequence>MTSGIRKTIKTAPSRKTALPPTPTGNNRVQRPPQDDPEEAIHRYRLLRKQRRQAQRQAQRPAHPTPITEAEEFIEFSHRWAPYGGAPDEEILVHFGITRPQFIEKLRQFTSPEDNDETVPRAAPESTASMNSLIDPKPFPTDP</sequence>
<feature type="region of interest" description="Disordered" evidence="1">
    <location>
        <begin position="1"/>
        <end position="69"/>
    </location>
</feature>
<evidence type="ECO:0000313" key="2">
    <source>
        <dbReference type="EMBL" id="MDV6286782.1"/>
    </source>
</evidence>
<name>A0ABU4CT74_RHOJO</name>
<proteinExistence type="predicted"/>
<feature type="region of interest" description="Disordered" evidence="1">
    <location>
        <begin position="109"/>
        <end position="143"/>
    </location>
</feature>
<organism evidence="2 3">
    <name type="scientific">Rhodococcus jostii</name>
    <dbReference type="NCBI Taxonomy" id="132919"/>
    <lineage>
        <taxon>Bacteria</taxon>
        <taxon>Bacillati</taxon>
        <taxon>Actinomycetota</taxon>
        <taxon>Actinomycetes</taxon>
        <taxon>Mycobacteriales</taxon>
        <taxon>Nocardiaceae</taxon>
        <taxon>Rhodococcus</taxon>
    </lineage>
</organism>
<keyword evidence="3" id="KW-1185">Reference proteome</keyword>
<reference evidence="2 3" key="1">
    <citation type="submission" date="2023-10" db="EMBL/GenBank/DDBJ databases">
        <title>Development of a sustainable strategy for remediation of hydrocarbon-contaminated territories based on the waste exchange concept.</title>
        <authorList>
            <person name="Krivoruchko A."/>
        </authorList>
    </citation>
    <scope>NUCLEOTIDE SEQUENCE [LARGE SCALE GENOMIC DNA]</scope>
    <source>
        <strain evidence="2 3">IEGM 60</strain>
    </source>
</reference>
<evidence type="ECO:0000313" key="3">
    <source>
        <dbReference type="Proteomes" id="UP001185737"/>
    </source>
</evidence>
<dbReference type="Proteomes" id="UP001185737">
    <property type="component" value="Unassembled WGS sequence"/>
</dbReference>
<feature type="compositionally biased region" description="Basic residues" evidence="1">
    <location>
        <begin position="43"/>
        <end position="54"/>
    </location>
</feature>
<evidence type="ECO:0008006" key="4">
    <source>
        <dbReference type="Google" id="ProtNLM"/>
    </source>
</evidence>
<accession>A0ABU4CT74</accession>
<protein>
    <recommendedName>
        <fullName evidence="4">DUF3263 domain-containing protein</fullName>
    </recommendedName>
</protein>
<gene>
    <name evidence="2" type="ORF">R3Q59_40610</name>
</gene>
<dbReference type="RefSeq" id="WP_317571761.1">
    <property type="nucleotide sequence ID" value="NZ_JAWLKA010000046.1"/>
</dbReference>
<comment type="caution">
    <text evidence="2">The sequence shown here is derived from an EMBL/GenBank/DDBJ whole genome shotgun (WGS) entry which is preliminary data.</text>
</comment>